<proteinExistence type="predicted"/>
<sequence>MKSAYALLENLGVAAERLNRAARSFGSPDPGVWVTMTGLTHAWRADDVRSTRRAPSMPRFRRGGVAYRAYGQPASSGSSKGTSWDNEFQQVACTFQPGSRTTAMAGRTCTSPGFDAGSRYALARLNPQKGMSRARPAQPAEGHVPRPPGSTRGTEDHAQTA</sequence>
<dbReference type="EMBL" id="VCQV01000007">
    <property type="protein sequence ID" value="TWP37160.1"/>
    <property type="molecule type" value="Genomic_DNA"/>
</dbReference>
<dbReference type="RefSeq" id="WP_146316025.1">
    <property type="nucleotide sequence ID" value="NZ_VCQV01000007.1"/>
</dbReference>
<keyword evidence="3" id="KW-1185">Reference proteome</keyword>
<evidence type="ECO:0000313" key="3">
    <source>
        <dbReference type="Proteomes" id="UP000320244"/>
    </source>
</evidence>
<comment type="caution">
    <text evidence="2">The sequence shown here is derived from an EMBL/GenBank/DDBJ whole genome shotgun (WGS) entry which is preliminary data.</text>
</comment>
<organism evidence="2 3">
    <name type="scientific">Leekyejoonella antrihumi</name>
    <dbReference type="NCBI Taxonomy" id="1660198"/>
    <lineage>
        <taxon>Bacteria</taxon>
        <taxon>Bacillati</taxon>
        <taxon>Actinomycetota</taxon>
        <taxon>Actinomycetes</taxon>
        <taxon>Micrococcales</taxon>
        <taxon>Dermacoccaceae</taxon>
        <taxon>Leekyejoonella</taxon>
    </lineage>
</organism>
<dbReference type="Proteomes" id="UP000320244">
    <property type="component" value="Unassembled WGS sequence"/>
</dbReference>
<feature type="region of interest" description="Disordered" evidence="1">
    <location>
        <begin position="113"/>
        <end position="161"/>
    </location>
</feature>
<reference evidence="2 3" key="1">
    <citation type="submission" date="2019-05" db="EMBL/GenBank/DDBJ databases">
        <authorList>
            <person name="Lee S.D."/>
        </authorList>
    </citation>
    <scope>NUCLEOTIDE SEQUENCE [LARGE SCALE GENOMIC DNA]</scope>
    <source>
        <strain evidence="2 3">C5-26</strain>
    </source>
</reference>
<evidence type="ECO:0000313" key="2">
    <source>
        <dbReference type="EMBL" id="TWP37160.1"/>
    </source>
</evidence>
<protein>
    <submittedName>
        <fullName evidence="2">Uncharacterized protein</fullName>
    </submittedName>
</protein>
<name>A0A563E3Q8_9MICO</name>
<gene>
    <name evidence="2" type="ORF">FGL98_07020</name>
</gene>
<evidence type="ECO:0000256" key="1">
    <source>
        <dbReference type="SAM" id="MobiDB-lite"/>
    </source>
</evidence>
<dbReference type="AlphaFoldDB" id="A0A563E3Q8"/>
<reference evidence="2 3" key="2">
    <citation type="submission" date="2019-08" db="EMBL/GenBank/DDBJ databases">
        <title>Jejuicoccus antrihumi gen. nov., sp. nov., a new member of the family Dermacoccaceae isolated from a cave.</title>
        <authorList>
            <person name="Schumann P."/>
            <person name="Kim I.S."/>
        </authorList>
    </citation>
    <scope>NUCLEOTIDE SEQUENCE [LARGE SCALE GENOMIC DNA]</scope>
    <source>
        <strain evidence="2 3">C5-26</strain>
    </source>
</reference>
<accession>A0A563E3Q8</accession>